<evidence type="ECO:0000256" key="1">
    <source>
        <dbReference type="ARBA" id="ARBA00004304"/>
    </source>
</evidence>
<evidence type="ECO:0000256" key="7">
    <source>
        <dbReference type="ARBA" id="ARBA00022781"/>
    </source>
</evidence>
<dbReference type="GO" id="GO:0015078">
    <property type="term" value="F:proton transmembrane transporter activity"/>
    <property type="evidence" value="ECO:0007669"/>
    <property type="project" value="InterPro"/>
</dbReference>
<evidence type="ECO:0000313" key="14">
    <source>
        <dbReference type="EMBL" id="AND96181.1"/>
    </source>
</evidence>
<comment type="similarity">
    <text evidence="2 12">Belongs to the ATPase protein 8 family.</text>
</comment>
<dbReference type="EMBL" id="KU739455">
    <property type="protein sequence ID" value="AND96181.1"/>
    <property type="molecule type" value="Genomic_DNA"/>
</dbReference>
<evidence type="ECO:0000256" key="8">
    <source>
        <dbReference type="ARBA" id="ARBA00022989"/>
    </source>
</evidence>
<keyword evidence="6 12" id="KW-0812">Transmembrane</keyword>
<evidence type="ECO:0000256" key="3">
    <source>
        <dbReference type="ARBA" id="ARBA00011291"/>
    </source>
</evidence>
<dbReference type="Gene3D" id="6.10.250.2810">
    <property type="match status" value="1"/>
</dbReference>
<keyword evidence="11 13" id="KW-0472">Membrane</keyword>
<evidence type="ECO:0000256" key="12">
    <source>
        <dbReference type="RuleBase" id="RU003661"/>
    </source>
</evidence>
<dbReference type="GO" id="GO:0031966">
    <property type="term" value="C:mitochondrial membrane"/>
    <property type="evidence" value="ECO:0007669"/>
    <property type="project" value="UniProtKB-SubCell"/>
</dbReference>
<comment type="subunit">
    <text evidence="3">F-type ATPases have 2 components, CF(1) - the catalytic core - and CF(0) - the membrane proton channel.</text>
</comment>
<protein>
    <recommendedName>
        <fullName evidence="12">ATP synthase complex subunit 8</fullName>
    </recommendedName>
</protein>
<evidence type="ECO:0000256" key="11">
    <source>
        <dbReference type="ARBA" id="ARBA00023136"/>
    </source>
</evidence>
<dbReference type="InterPro" id="IPR001421">
    <property type="entry name" value="ATP8_metazoa"/>
</dbReference>
<evidence type="ECO:0000256" key="2">
    <source>
        <dbReference type="ARBA" id="ARBA00008892"/>
    </source>
</evidence>
<geneLocation type="mitochondrion" evidence="14"/>
<evidence type="ECO:0000256" key="4">
    <source>
        <dbReference type="ARBA" id="ARBA00022448"/>
    </source>
</evidence>
<proteinExistence type="inferred from homology"/>
<feature type="transmembrane region" description="Helical" evidence="13">
    <location>
        <begin position="12"/>
        <end position="31"/>
    </location>
</feature>
<evidence type="ECO:0000256" key="6">
    <source>
        <dbReference type="ARBA" id="ARBA00022692"/>
    </source>
</evidence>
<evidence type="ECO:0000256" key="9">
    <source>
        <dbReference type="ARBA" id="ARBA00023065"/>
    </source>
</evidence>
<reference evidence="14" key="1">
    <citation type="submission" date="2016-02" db="EMBL/GenBank/DDBJ databases">
        <title>Phylogeny of the Onthophagini (Coleoptera:Scarabaeidae).</title>
        <authorList>
            <person name="Thijmen B."/>
            <person name="Alfried V.P."/>
        </authorList>
    </citation>
    <scope>NUCLEOTIDE SEQUENCE</scope>
</reference>
<dbReference type="Pfam" id="PF00895">
    <property type="entry name" value="ATP-synt_8"/>
    <property type="match status" value="1"/>
</dbReference>
<dbReference type="GO" id="GO:0045259">
    <property type="term" value="C:proton-transporting ATP synthase complex"/>
    <property type="evidence" value="ECO:0007669"/>
    <property type="project" value="UniProtKB-KW"/>
</dbReference>
<keyword evidence="9 12" id="KW-0406">Ion transport</keyword>
<comment type="subcellular location">
    <subcellularLocation>
        <location evidence="1 12">Mitochondrion membrane</location>
        <topology evidence="1 12">Single-pass membrane protein</topology>
    </subcellularLocation>
</comment>
<keyword evidence="5 12" id="KW-0138">CF(0)</keyword>
<accession>A0A1X9HDS3</accession>
<keyword evidence="4 12" id="KW-0813">Transport</keyword>
<gene>
    <name evidence="14" type="primary">atp8</name>
</gene>
<evidence type="ECO:0000256" key="10">
    <source>
        <dbReference type="ARBA" id="ARBA00023128"/>
    </source>
</evidence>
<dbReference type="GO" id="GO:0015986">
    <property type="term" value="P:proton motive force-driven ATP synthesis"/>
    <property type="evidence" value="ECO:0007669"/>
    <property type="project" value="InterPro"/>
</dbReference>
<keyword evidence="7 12" id="KW-0375">Hydrogen ion transport</keyword>
<keyword evidence="10 12" id="KW-0496">Mitochondrion</keyword>
<evidence type="ECO:0000256" key="13">
    <source>
        <dbReference type="SAM" id="Phobius"/>
    </source>
</evidence>
<keyword evidence="8 13" id="KW-1133">Transmembrane helix</keyword>
<organism evidence="14">
    <name type="scientific">Eurysternus foedus</name>
    <dbReference type="NCBI Taxonomy" id="1179734"/>
    <lineage>
        <taxon>Eukaryota</taxon>
        <taxon>Metazoa</taxon>
        <taxon>Ecdysozoa</taxon>
        <taxon>Arthropoda</taxon>
        <taxon>Hexapoda</taxon>
        <taxon>Insecta</taxon>
        <taxon>Pterygota</taxon>
        <taxon>Neoptera</taxon>
        <taxon>Endopterygota</taxon>
        <taxon>Coleoptera</taxon>
        <taxon>Polyphaga</taxon>
        <taxon>Scarabaeiformia</taxon>
        <taxon>Scarabaeidae</taxon>
        <taxon>Scarabaeinae</taxon>
        <taxon>Eurysternini</taxon>
        <taxon>Eurysternus</taxon>
    </lineage>
</organism>
<name>A0A1X9HDS3_9SCAR</name>
<sequence length="50" mass="6336">MPQMSPINWLELYILFCLIFMLFNIMNYFVFNYKIKKPITKKPFKLNWKW</sequence>
<evidence type="ECO:0000256" key="5">
    <source>
        <dbReference type="ARBA" id="ARBA00022547"/>
    </source>
</evidence>
<dbReference type="AlphaFoldDB" id="A0A1X9HDS3"/>